<dbReference type="InterPro" id="IPR007676">
    <property type="entry name" value="Ribophorin_I"/>
</dbReference>
<comment type="subcellular location">
    <subcellularLocation>
        <location evidence="2 10">Endoplasmic reticulum membrane</location>
        <topology evidence="2 10">Single-pass type I membrane protein</topology>
    </subcellularLocation>
</comment>
<dbReference type="AlphaFoldDB" id="A0A5N6LIM0"/>
<feature type="chain" id="PRO_5024471976" description="Dolichyl-diphosphooligosaccharide--protein glycosyltransferase subunit 1" evidence="10">
    <location>
        <begin position="24"/>
        <end position="1182"/>
    </location>
</feature>
<evidence type="ECO:0000313" key="14">
    <source>
        <dbReference type="Proteomes" id="UP000326396"/>
    </source>
</evidence>
<dbReference type="SUPFAM" id="SSF56672">
    <property type="entry name" value="DNA/RNA polymerases"/>
    <property type="match status" value="1"/>
</dbReference>
<keyword evidence="5" id="KW-0812">Transmembrane</keyword>
<sequence>MSRLRFDLLLLLALSIHLAPVFSDLIISKLDRRIDLTSQIVRMTLTLKVENTGPDPVSEVSFTFPEHQANNLALLVAVSTEGRGKARGSVTNLPIEVKQPHDSPPSLIWYSASLPKELRKGESLNMDVLVVFTHSLRPFPEKITQAEPQLLLFQDSAHFTSPYGVKYQSLTVKLPSENVESYSKLENTKFSGSEIKYGPYENLPALSYLPVIIHFPSNKPFAIAKELVREIEISHWGNVQVTEHYNLIHGGAQSMGEFSRLDFQARPHVQGASAFRNLMAMLPPRAHSIYYRDAIGNISTSNIHSDSSKTLLEIEPRYPMFGGWKTSFTIGYGLPLQDCLFQSEGTRFLNITFGSPMHDVIVENLTLKVVLPEGSRDISVSVPFAVKQSQETEFSHLDIAGRPAIVMEKVNVVPEHNQYFQVHYKFSNISLLTEPLMLIFGFFSLFIACIIYMHVDFTISKSSASYLAKLQWDEVQGTIQQLQDIFNRCLLIHDKLEASLRELSRTGDVQACKAVRKSADSLLKDLSKELKPLLALLQSSPQAAHILLKKLEVLTLLVPDNDISQDLVNQEEDNGHGQGDVTPREESMSNEQREENAHAPCEIAGDSAELNSENSPLTNSQRSPRRANSIFERGEASNAHKRSRNTPIWLKDYETGEGLSEEEINYAMFSASEDPSNYEAMREPRWLTAMKNEMSSIKKNETWELVEAPNGVKPIGVKWLFKTKLNEKGEVDEYKARLVVKGYAQRRGIDYDEIYAPVAWWDTVRSIIAIAAQRGWEIFQLDVKCAFLNGELQETVYIEQPPGFIQKGDEHKVCKLKKALYGLKQAPRAWFKRIESYFLREGFQKSKYGHTFFLKKNVKGLVIVSLYVDDLIYTGNDKAMCENFKLSMMREFEMTNLGKMKYFLGVEVNQNEDGIKMNQKKYASDVLKRFHMWEVNGVKNPIVPGTNVTKTGDDNKVNDSFYKSLVGSLMYLTVTRPDIMYAVSFISRFMADPREEHMQISKRILRYVKETFDYGLVYRRRVPFKLQVFTDSDYARDTDDRKSTSGYVCILSNAAISWSSRKQEIVTLSSTEAEYVAATSCACHSVWLKGLLEEIGGENIGVIDIQCDNSSTIKLSKNPVLHKRTKHIDVRFHYLRDLVNEGKVQLLFCPTKEQVADVLTKPVKLELFEKMRKKLGVYKDED</sequence>
<evidence type="ECO:0000313" key="13">
    <source>
        <dbReference type="EMBL" id="KAD1924334.1"/>
    </source>
</evidence>
<comment type="subunit">
    <text evidence="10">Component of the oligosaccharyltransferase (OST) complex.</text>
</comment>
<evidence type="ECO:0000256" key="6">
    <source>
        <dbReference type="ARBA" id="ARBA00022729"/>
    </source>
</evidence>
<dbReference type="GO" id="GO:0008250">
    <property type="term" value="C:oligosaccharyltransferase complex"/>
    <property type="evidence" value="ECO:0007669"/>
    <property type="project" value="UniProtKB-UniRule"/>
</dbReference>
<evidence type="ECO:0000256" key="1">
    <source>
        <dbReference type="ARBA" id="ARBA00002791"/>
    </source>
</evidence>
<comment type="similarity">
    <text evidence="4 10">Belongs to the OST1 family.</text>
</comment>
<evidence type="ECO:0000256" key="8">
    <source>
        <dbReference type="ARBA" id="ARBA00022989"/>
    </source>
</evidence>
<dbReference type="UniPathway" id="UPA00378"/>
<comment type="caution">
    <text evidence="13">The sequence shown here is derived from an EMBL/GenBank/DDBJ whole genome shotgun (WGS) entry which is preliminary data.</text>
</comment>
<dbReference type="InterPro" id="IPR043502">
    <property type="entry name" value="DNA/RNA_pol_sf"/>
</dbReference>
<gene>
    <name evidence="13" type="ORF">E3N88_42136</name>
</gene>
<evidence type="ECO:0000256" key="4">
    <source>
        <dbReference type="ARBA" id="ARBA00008905"/>
    </source>
</evidence>
<feature type="compositionally biased region" description="Polar residues" evidence="11">
    <location>
        <begin position="609"/>
        <end position="622"/>
    </location>
</feature>
<accession>A0A5N6LIM0</accession>
<dbReference type="InterPro" id="IPR013103">
    <property type="entry name" value="RVT_2"/>
</dbReference>
<evidence type="ECO:0000256" key="3">
    <source>
        <dbReference type="ARBA" id="ARBA00004922"/>
    </source>
</evidence>
<dbReference type="CDD" id="cd09272">
    <property type="entry name" value="RNase_HI_RT_Ty1"/>
    <property type="match status" value="1"/>
</dbReference>
<proteinExistence type="inferred from homology"/>
<dbReference type="EMBL" id="SZYD01000332">
    <property type="protein sequence ID" value="KAD1924334.1"/>
    <property type="molecule type" value="Genomic_DNA"/>
</dbReference>
<protein>
    <recommendedName>
        <fullName evidence="10">Dolichyl-diphosphooligosaccharide--protein glycosyltransferase subunit 1</fullName>
    </recommendedName>
</protein>
<evidence type="ECO:0000256" key="10">
    <source>
        <dbReference type="RuleBase" id="RU361143"/>
    </source>
</evidence>
<keyword evidence="8" id="KW-1133">Transmembrane helix</keyword>
<evidence type="ECO:0000256" key="9">
    <source>
        <dbReference type="ARBA" id="ARBA00023136"/>
    </source>
</evidence>
<name>A0A5N6LIM0_9ASTR</name>
<keyword evidence="14" id="KW-1185">Reference proteome</keyword>
<evidence type="ECO:0000256" key="5">
    <source>
        <dbReference type="ARBA" id="ARBA00022692"/>
    </source>
</evidence>
<evidence type="ECO:0000259" key="12">
    <source>
        <dbReference type="Pfam" id="PF07727"/>
    </source>
</evidence>
<evidence type="ECO:0000256" key="2">
    <source>
        <dbReference type="ARBA" id="ARBA00004115"/>
    </source>
</evidence>
<dbReference type="PANTHER" id="PTHR21049">
    <property type="entry name" value="RIBOPHORIN I"/>
    <property type="match status" value="1"/>
</dbReference>
<feature type="compositionally biased region" description="Basic and acidic residues" evidence="11">
    <location>
        <begin position="582"/>
        <end position="597"/>
    </location>
</feature>
<feature type="region of interest" description="Disordered" evidence="11">
    <location>
        <begin position="569"/>
        <end position="643"/>
    </location>
</feature>
<dbReference type="GO" id="GO:0018279">
    <property type="term" value="P:protein N-linked glycosylation via asparagine"/>
    <property type="evidence" value="ECO:0007669"/>
    <property type="project" value="TreeGrafter"/>
</dbReference>
<keyword evidence="9" id="KW-0472">Membrane</keyword>
<feature type="domain" description="Reverse transcriptase Ty1/copia-type" evidence="12">
    <location>
        <begin position="700"/>
        <end position="943"/>
    </location>
</feature>
<dbReference type="Pfam" id="PF04597">
    <property type="entry name" value="Ribophorin_I"/>
    <property type="match status" value="1"/>
</dbReference>
<comment type="pathway">
    <text evidence="3 10">Protein modification; protein glycosylation.</text>
</comment>
<dbReference type="PANTHER" id="PTHR21049:SF0">
    <property type="entry name" value="DOLICHYL-DIPHOSPHOOLIGOSACCHARIDE--PROTEIN GLYCOSYLTRANSFERASE SUBUNIT 1"/>
    <property type="match status" value="1"/>
</dbReference>
<keyword evidence="6 10" id="KW-0732">Signal</keyword>
<organism evidence="13 14">
    <name type="scientific">Mikania micrantha</name>
    <name type="common">bitter vine</name>
    <dbReference type="NCBI Taxonomy" id="192012"/>
    <lineage>
        <taxon>Eukaryota</taxon>
        <taxon>Viridiplantae</taxon>
        <taxon>Streptophyta</taxon>
        <taxon>Embryophyta</taxon>
        <taxon>Tracheophyta</taxon>
        <taxon>Spermatophyta</taxon>
        <taxon>Magnoliopsida</taxon>
        <taxon>eudicotyledons</taxon>
        <taxon>Gunneridae</taxon>
        <taxon>Pentapetalae</taxon>
        <taxon>asterids</taxon>
        <taxon>campanulids</taxon>
        <taxon>Asterales</taxon>
        <taxon>Asteraceae</taxon>
        <taxon>Asteroideae</taxon>
        <taxon>Heliantheae alliance</taxon>
        <taxon>Eupatorieae</taxon>
        <taxon>Mikania</taxon>
    </lineage>
</organism>
<dbReference type="OrthoDB" id="310030at2759"/>
<dbReference type="Pfam" id="PF07727">
    <property type="entry name" value="RVT_2"/>
    <property type="match status" value="1"/>
</dbReference>
<reference evidence="13 14" key="1">
    <citation type="submission" date="2019-05" db="EMBL/GenBank/DDBJ databases">
        <title>Mikania micrantha, genome provides insights into the molecular mechanism of rapid growth.</title>
        <authorList>
            <person name="Liu B."/>
        </authorList>
    </citation>
    <scope>NUCLEOTIDE SEQUENCE [LARGE SCALE GENOMIC DNA]</scope>
    <source>
        <strain evidence="13">NLD-2019</strain>
        <tissue evidence="13">Leaf</tissue>
    </source>
</reference>
<feature type="signal peptide" evidence="10">
    <location>
        <begin position="1"/>
        <end position="23"/>
    </location>
</feature>
<keyword evidence="7 10" id="KW-0256">Endoplasmic reticulum</keyword>
<dbReference type="Proteomes" id="UP000326396">
    <property type="component" value="Unassembled WGS sequence"/>
</dbReference>
<evidence type="ECO:0000256" key="7">
    <source>
        <dbReference type="ARBA" id="ARBA00022824"/>
    </source>
</evidence>
<comment type="function">
    <text evidence="1 10">Subunit of the oligosaccharyl transferase (OST) complex that catalyzes the initial transfer of a defined glycan (Glc(3)Man(9)GlcNAc(2) in eukaryotes) from the lipid carrier dolichol-pyrophosphate to an asparagine residue within an Asn-X-Ser/Thr consensus motif in nascent polypeptide chains, the first step in protein N-glycosylation. N-glycosylation occurs cotranslationally and the complex associates with the Sec61 complex at the channel-forming translocon complex that mediates protein translocation across the endoplasmic reticulum (ER). All subunits are required for a maximal enzyme activity.</text>
</comment>
<evidence type="ECO:0000256" key="11">
    <source>
        <dbReference type="SAM" id="MobiDB-lite"/>
    </source>
</evidence>